<proteinExistence type="inferred from homology"/>
<dbReference type="Gene3D" id="1.10.10.10">
    <property type="entry name" value="Winged helix-like DNA-binding domain superfamily/Winged helix DNA-binding domain"/>
    <property type="match status" value="1"/>
</dbReference>
<dbReference type="GeneTree" id="ENSGT00390000004856"/>
<organism evidence="7 8">
    <name type="scientific">Oryctolagus cuniculus</name>
    <name type="common">Rabbit</name>
    <dbReference type="NCBI Taxonomy" id="9986"/>
    <lineage>
        <taxon>Eukaryota</taxon>
        <taxon>Metazoa</taxon>
        <taxon>Chordata</taxon>
        <taxon>Craniata</taxon>
        <taxon>Vertebrata</taxon>
        <taxon>Euteleostomi</taxon>
        <taxon>Mammalia</taxon>
        <taxon>Eutheria</taxon>
        <taxon>Euarchontoglires</taxon>
        <taxon>Glires</taxon>
        <taxon>Lagomorpha</taxon>
        <taxon>Leporidae</taxon>
        <taxon>Oryctolagus</taxon>
    </lineage>
</organism>
<dbReference type="InterPro" id="IPR004977">
    <property type="entry name" value="Ribosomal_eS25"/>
</dbReference>
<evidence type="ECO:0000313" key="7">
    <source>
        <dbReference type="Ensembl" id="ENSOCUP00000019367.2"/>
    </source>
</evidence>
<dbReference type="eggNOG" id="KOG1767">
    <property type="taxonomic scope" value="Eukaryota"/>
</dbReference>
<sequence length="91" mass="10486">MSWLKVRDKLNNLVLFNKDTYDKLCKEVPNYELVTPAVMSERLKICRSLSRAAFQEMLHKGLSNLVTKHRAQVIYTKNTEGRVAPTFSKDG</sequence>
<dbReference type="PANTHER" id="PTHR12850">
    <property type="entry name" value="40S RIBOSOMAL PROTEIN S25"/>
    <property type="match status" value="1"/>
</dbReference>
<dbReference type="SMR" id="G1TQS1"/>
<reference evidence="7" key="3">
    <citation type="submission" date="2025-09" db="UniProtKB">
        <authorList>
            <consortium name="Ensembl"/>
        </authorList>
    </citation>
    <scope>IDENTIFICATION</scope>
    <source>
        <strain evidence="7">Thorbecke</strain>
    </source>
</reference>
<reference evidence="7 8" key="1">
    <citation type="journal article" date="2011" name="Nature">
        <title>A high-resolution map of human evolutionary constraint using 29 mammals.</title>
        <authorList>
            <person name="Lindblad-Toh K."/>
            <person name="Garber M."/>
            <person name="Zuk O."/>
            <person name="Lin M.F."/>
            <person name="Parker B.J."/>
            <person name="Washietl S."/>
            <person name="Kheradpour P."/>
            <person name="Ernst J."/>
            <person name="Jordan G."/>
            <person name="Mauceli E."/>
            <person name="Ward L.D."/>
            <person name="Lowe C.B."/>
            <person name="Holloway A.K."/>
            <person name="Clamp M."/>
            <person name="Gnerre S."/>
            <person name="Alfoldi J."/>
            <person name="Beal K."/>
            <person name="Chang J."/>
            <person name="Clawson H."/>
            <person name="Cuff J."/>
            <person name="Di Palma F."/>
            <person name="Fitzgerald S."/>
            <person name="Flicek P."/>
            <person name="Guttman M."/>
            <person name="Hubisz M.J."/>
            <person name="Jaffe D.B."/>
            <person name="Jungreis I."/>
            <person name="Kent W.J."/>
            <person name="Kostka D."/>
            <person name="Lara M."/>
            <person name="Martins A.L."/>
            <person name="Massingham T."/>
            <person name="Moltke I."/>
            <person name="Raney B.J."/>
            <person name="Rasmussen M.D."/>
            <person name="Robinson J."/>
            <person name="Stark A."/>
            <person name="Vilella A.J."/>
            <person name="Wen J."/>
            <person name="Xie X."/>
            <person name="Zody M.C."/>
            <person name="Baldwin J."/>
            <person name="Bloom T."/>
            <person name="Chin C.W."/>
            <person name="Heiman D."/>
            <person name="Nicol R."/>
            <person name="Nusbaum C."/>
            <person name="Young S."/>
            <person name="Wilkinson J."/>
            <person name="Worley K.C."/>
            <person name="Kovar C.L."/>
            <person name="Muzny D.M."/>
            <person name="Gibbs R.A."/>
            <person name="Cree A."/>
            <person name="Dihn H.H."/>
            <person name="Fowler G."/>
            <person name="Jhangiani S."/>
            <person name="Joshi V."/>
            <person name="Lee S."/>
            <person name="Lewis L.R."/>
            <person name="Nazareth L.V."/>
            <person name="Okwuonu G."/>
            <person name="Santibanez J."/>
            <person name="Warren W.C."/>
            <person name="Mardis E.R."/>
            <person name="Weinstock G.M."/>
            <person name="Wilson R.K."/>
            <person name="Delehaunty K."/>
            <person name="Dooling D."/>
            <person name="Fronik C."/>
            <person name="Fulton L."/>
            <person name="Fulton B."/>
            <person name="Graves T."/>
            <person name="Minx P."/>
            <person name="Sodergren E."/>
            <person name="Birney E."/>
            <person name="Margulies E.H."/>
            <person name="Herrero J."/>
            <person name="Green E.D."/>
            <person name="Haussler D."/>
            <person name="Siepel A."/>
            <person name="Goldman N."/>
            <person name="Pollard K.S."/>
            <person name="Pedersen J.S."/>
            <person name="Lander E.S."/>
            <person name="Kellis M."/>
        </authorList>
    </citation>
    <scope>NUCLEOTIDE SEQUENCE [LARGE SCALE GENOMIC DNA]</scope>
    <source>
        <strain evidence="7 8">Thorbecke inbred</strain>
    </source>
</reference>
<dbReference type="GO" id="GO:0022626">
    <property type="term" value="C:cytosolic ribosome"/>
    <property type="evidence" value="ECO:0007669"/>
    <property type="project" value="UniProtKB-ARBA"/>
</dbReference>
<dbReference type="HOGENOM" id="CLU_129470_0_1_1"/>
<dbReference type="GO" id="GO:0003735">
    <property type="term" value="F:structural constituent of ribosome"/>
    <property type="evidence" value="ECO:0007669"/>
    <property type="project" value="UniProtKB-ARBA"/>
</dbReference>
<dbReference type="Proteomes" id="UP000001811">
    <property type="component" value="Chromosome 1"/>
</dbReference>
<comment type="similarity">
    <text evidence="1 6">Belongs to the eukaryotic ribosomal protein eS25 family.</text>
</comment>
<dbReference type="AlphaFoldDB" id="G1TQS1"/>
<dbReference type="STRING" id="9986.ENSOCUP00000019367"/>
<dbReference type="EMBL" id="AAGW02037279">
    <property type="status" value="NOT_ANNOTATED_CDS"/>
    <property type="molecule type" value="Genomic_DNA"/>
</dbReference>
<dbReference type="PaxDb" id="9986-ENSOCUP00000019367"/>
<evidence type="ECO:0000256" key="1">
    <source>
        <dbReference type="ARBA" id="ARBA00009106"/>
    </source>
</evidence>
<evidence type="ECO:0000313" key="8">
    <source>
        <dbReference type="Proteomes" id="UP000001811"/>
    </source>
</evidence>
<evidence type="ECO:0000256" key="4">
    <source>
        <dbReference type="ARBA" id="ARBA00035021"/>
    </source>
</evidence>
<reference evidence="7" key="2">
    <citation type="submission" date="2025-08" db="UniProtKB">
        <authorList>
            <consortium name="Ensembl"/>
        </authorList>
    </citation>
    <scope>IDENTIFICATION</scope>
    <source>
        <strain evidence="7">Thorbecke</strain>
    </source>
</reference>
<evidence type="ECO:0000256" key="6">
    <source>
        <dbReference type="RuleBase" id="RU366057"/>
    </source>
</evidence>
<accession>G1TQS1</accession>
<dbReference type="Ensembl" id="ENSOCUT00000012577.3">
    <property type="protein sequence ID" value="ENSOCUP00000019367.2"/>
    <property type="gene ID" value="ENSOCUG00000012580.3"/>
</dbReference>
<name>G1TQS1_RABIT</name>
<comment type="subunit">
    <text evidence="4">Component of the small ribosomal subunit.</text>
</comment>
<evidence type="ECO:0000256" key="3">
    <source>
        <dbReference type="ARBA" id="ARBA00023274"/>
    </source>
</evidence>
<dbReference type="InParanoid" id="G1TQS1"/>
<keyword evidence="2 6" id="KW-0689">Ribosomal protein</keyword>
<evidence type="ECO:0000256" key="2">
    <source>
        <dbReference type="ARBA" id="ARBA00022980"/>
    </source>
</evidence>
<comment type="function">
    <text evidence="5">Component of the small ribosomal subunit. The ribosome is a large ribonucleoprotein complex responsible for the synthesis of proteins in the cell.</text>
</comment>
<evidence type="ECO:0000256" key="5">
    <source>
        <dbReference type="ARBA" id="ARBA00045746"/>
    </source>
</evidence>
<protein>
    <recommendedName>
        <fullName evidence="6">40S ribosomal protein S25</fullName>
    </recommendedName>
</protein>
<dbReference type="GO" id="GO:1990904">
    <property type="term" value="C:ribonucleoprotein complex"/>
    <property type="evidence" value="ECO:0007669"/>
    <property type="project" value="UniProtKB-KW"/>
</dbReference>
<keyword evidence="3 6" id="KW-0687">Ribonucleoprotein</keyword>
<dbReference type="InterPro" id="IPR036388">
    <property type="entry name" value="WH-like_DNA-bd_sf"/>
</dbReference>
<keyword evidence="8" id="KW-1185">Reference proteome</keyword>
<dbReference type="Pfam" id="PF03297">
    <property type="entry name" value="Ribosomal_S25"/>
    <property type="match status" value="1"/>
</dbReference>